<dbReference type="Proteomes" id="UP000306808">
    <property type="component" value="Unassembled WGS sequence"/>
</dbReference>
<dbReference type="EMBL" id="SUME01000004">
    <property type="protein sequence ID" value="TJZ60629.1"/>
    <property type="molecule type" value="Genomic_DNA"/>
</dbReference>
<reference evidence="1 2" key="1">
    <citation type="submission" date="2019-04" db="EMBL/GenBank/DDBJ databases">
        <title>Sphingobacterium olei sp. nov., isolated from oil-contaminated soil.</title>
        <authorList>
            <person name="Liu B."/>
        </authorList>
    </citation>
    <scope>NUCLEOTIDE SEQUENCE [LARGE SCALE GENOMIC DNA]</scope>
    <source>
        <strain evidence="1 2">HAL-9</strain>
    </source>
</reference>
<evidence type="ECO:0000313" key="1">
    <source>
        <dbReference type="EMBL" id="TJZ60629.1"/>
    </source>
</evidence>
<sequence>MNKNIVSKDTYAGMMYSLDFAYWYTYLKRRIAQGWSTEEVSFLLGRAPFYYTDFERMHNVGGILKEERILLDRVYQDSTTESMTFHREKYEVNEKRLVRVNIEDEGYYKDYKIIIPWVFASEESYMVNGKTKIRSCAAPKLTFREWKEEESLASVSDAIIDVREKLDRLLKSNYFKEGRAPDEIFQAVEFTGQYNLRIFPRHVKDGLYNLIKAGQMSVRNVDGRYMLFEI</sequence>
<dbReference type="AlphaFoldDB" id="A0A4U0P0F1"/>
<evidence type="ECO:0000313" key="2">
    <source>
        <dbReference type="Proteomes" id="UP000306808"/>
    </source>
</evidence>
<gene>
    <name evidence="1" type="ORF">FAZ15_11595</name>
</gene>
<dbReference type="RefSeq" id="WP_136901476.1">
    <property type="nucleotide sequence ID" value="NZ_SUME01000004.1"/>
</dbReference>
<comment type="caution">
    <text evidence="1">The sequence shown here is derived from an EMBL/GenBank/DDBJ whole genome shotgun (WGS) entry which is preliminary data.</text>
</comment>
<accession>A0A4U0P0F1</accession>
<keyword evidence="2" id="KW-1185">Reference proteome</keyword>
<dbReference type="OrthoDB" id="702555at2"/>
<organism evidence="1 2">
    <name type="scientific">Sphingobacterium olei</name>
    <dbReference type="NCBI Taxonomy" id="2571155"/>
    <lineage>
        <taxon>Bacteria</taxon>
        <taxon>Pseudomonadati</taxon>
        <taxon>Bacteroidota</taxon>
        <taxon>Sphingobacteriia</taxon>
        <taxon>Sphingobacteriales</taxon>
        <taxon>Sphingobacteriaceae</taxon>
        <taxon>Sphingobacterium</taxon>
    </lineage>
</organism>
<proteinExistence type="predicted"/>
<name>A0A4U0P0F1_9SPHI</name>
<protein>
    <submittedName>
        <fullName evidence="1">Uncharacterized protein</fullName>
    </submittedName>
</protein>